<sequence length="405" mass="42861">MREAANESGGQNGSDFILYRAELLLDETSGARRTGRQPLSSEIVRMTRASAEVFGRAILDLLGCERCCVAMVARAAGFVIDVVELGPAAGNPAAVEAMTQLALGEDPDGAAIRLVGPENAPAVAALGRPPAGQLRGLAGSVRAEDGIDLVFLAGWHPAPLSSLELDRIARAVRAIWTAARHAPPSRQEGSVGAFLNELIFPAFIVDGGLHLLKTNDAGRDYLLKGGPLQLSAGVLTGANDSVTRQLQQALGDAAAAQPERMPPTMVVPLSTERGAFAFAWIGPAWMEDEADRFLLVVPQVDPAAGAKRIASAFGLKWAEERIVACVLCGQPPSRMGSVLGLTEATVRTYTKRIMLKLGINRQVEFFLLYILTMSPFRRGAREPARAPEGSLSATGGTGDERPHDA</sequence>
<proteinExistence type="predicted"/>
<dbReference type="RefSeq" id="WP_183317352.1">
    <property type="nucleotide sequence ID" value="NZ_JACIEN010000004.1"/>
</dbReference>
<dbReference type="Gene3D" id="1.10.10.10">
    <property type="entry name" value="Winged helix-like DNA-binding domain superfamily/Winged helix DNA-binding domain"/>
    <property type="match status" value="1"/>
</dbReference>
<comment type="caution">
    <text evidence="2">The sequence shown here is derived from an EMBL/GenBank/DDBJ whole genome shotgun (WGS) entry which is preliminary data.</text>
</comment>
<accession>A0A840C302</accession>
<reference evidence="2 3" key="1">
    <citation type="submission" date="2020-08" db="EMBL/GenBank/DDBJ databases">
        <title>Genomic Encyclopedia of Type Strains, Phase IV (KMG-IV): sequencing the most valuable type-strain genomes for metagenomic binning, comparative biology and taxonomic classification.</title>
        <authorList>
            <person name="Goeker M."/>
        </authorList>
    </citation>
    <scope>NUCLEOTIDE SEQUENCE [LARGE SCALE GENOMIC DNA]</scope>
    <source>
        <strain evidence="2 3">DSM 103737</strain>
    </source>
</reference>
<dbReference type="EMBL" id="JACIEN010000004">
    <property type="protein sequence ID" value="MBB4018372.1"/>
    <property type="molecule type" value="Genomic_DNA"/>
</dbReference>
<name>A0A840C302_9HYPH</name>
<gene>
    <name evidence="2" type="ORF">GGR16_003419</name>
</gene>
<dbReference type="Proteomes" id="UP000577362">
    <property type="component" value="Unassembled WGS sequence"/>
</dbReference>
<protein>
    <submittedName>
        <fullName evidence="2">DNA-binding CsgD family transcriptional regulator</fullName>
    </submittedName>
</protein>
<dbReference type="GO" id="GO:0003677">
    <property type="term" value="F:DNA binding"/>
    <property type="evidence" value="ECO:0007669"/>
    <property type="project" value="UniProtKB-KW"/>
</dbReference>
<dbReference type="AlphaFoldDB" id="A0A840C302"/>
<dbReference type="SUPFAM" id="SSF46894">
    <property type="entry name" value="C-terminal effector domain of the bipartite response regulators"/>
    <property type="match status" value="1"/>
</dbReference>
<feature type="region of interest" description="Disordered" evidence="1">
    <location>
        <begin position="381"/>
        <end position="405"/>
    </location>
</feature>
<evidence type="ECO:0000313" key="2">
    <source>
        <dbReference type="EMBL" id="MBB4018372.1"/>
    </source>
</evidence>
<evidence type="ECO:0000313" key="3">
    <source>
        <dbReference type="Proteomes" id="UP000577362"/>
    </source>
</evidence>
<dbReference type="GO" id="GO:0006355">
    <property type="term" value="P:regulation of DNA-templated transcription"/>
    <property type="evidence" value="ECO:0007669"/>
    <property type="project" value="InterPro"/>
</dbReference>
<evidence type="ECO:0000256" key="1">
    <source>
        <dbReference type="SAM" id="MobiDB-lite"/>
    </source>
</evidence>
<dbReference type="InterPro" id="IPR016032">
    <property type="entry name" value="Sig_transdc_resp-reg_C-effctor"/>
</dbReference>
<organism evidence="2 3">
    <name type="scientific">Chelatococcus caeni</name>
    <dbReference type="NCBI Taxonomy" id="1348468"/>
    <lineage>
        <taxon>Bacteria</taxon>
        <taxon>Pseudomonadati</taxon>
        <taxon>Pseudomonadota</taxon>
        <taxon>Alphaproteobacteria</taxon>
        <taxon>Hyphomicrobiales</taxon>
        <taxon>Chelatococcaceae</taxon>
        <taxon>Chelatococcus</taxon>
    </lineage>
</organism>
<keyword evidence="2" id="KW-0238">DNA-binding</keyword>
<keyword evidence="3" id="KW-1185">Reference proteome</keyword>
<dbReference type="InterPro" id="IPR036388">
    <property type="entry name" value="WH-like_DNA-bd_sf"/>
</dbReference>